<dbReference type="Proteomes" id="UP001500751">
    <property type="component" value="Unassembled WGS sequence"/>
</dbReference>
<feature type="compositionally biased region" description="Acidic residues" evidence="2">
    <location>
        <begin position="298"/>
        <end position="308"/>
    </location>
</feature>
<evidence type="ECO:0000259" key="3">
    <source>
        <dbReference type="Pfam" id="PF00248"/>
    </source>
</evidence>
<protein>
    <submittedName>
        <fullName evidence="4">Aldo/keto reductase</fullName>
    </submittedName>
</protein>
<dbReference type="InterPro" id="IPR036812">
    <property type="entry name" value="NAD(P)_OxRdtase_dom_sf"/>
</dbReference>
<reference evidence="5" key="1">
    <citation type="journal article" date="2019" name="Int. J. Syst. Evol. Microbiol.">
        <title>The Global Catalogue of Microorganisms (GCM) 10K type strain sequencing project: providing services to taxonomists for standard genome sequencing and annotation.</title>
        <authorList>
            <consortium name="The Broad Institute Genomics Platform"/>
            <consortium name="The Broad Institute Genome Sequencing Center for Infectious Disease"/>
            <person name="Wu L."/>
            <person name="Ma J."/>
        </authorList>
    </citation>
    <scope>NUCLEOTIDE SEQUENCE [LARGE SCALE GENOMIC DNA]</scope>
    <source>
        <strain evidence="5">JCM 16014</strain>
    </source>
</reference>
<dbReference type="PANTHER" id="PTHR43625">
    <property type="entry name" value="AFLATOXIN B1 ALDEHYDE REDUCTASE"/>
    <property type="match status" value="1"/>
</dbReference>
<dbReference type="EMBL" id="BAAAQN010000028">
    <property type="protein sequence ID" value="GAA2039632.1"/>
    <property type="molecule type" value="Genomic_DNA"/>
</dbReference>
<proteinExistence type="predicted"/>
<evidence type="ECO:0000313" key="4">
    <source>
        <dbReference type="EMBL" id="GAA2039632.1"/>
    </source>
</evidence>
<feature type="compositionally biased region" description="Basic residues" evidence="2">
    <location>
        <begin position="355"/>
        <end position="365"/>
    </location>
</feature>
<dbReference type="PANTHER" id="PTHR43625:SF40">
    <property type="entry name" value="ALDO-KETO REDUCTASE YAKC [NADP(+)]"/>
    <property type="match status" value="1"/>
</dbReference>
<feature type="compositionally biased region" description="Pro residues" evidence="2">
    <location>
        <begin position="341"/>
        <end position="354"/>
    </location>
</feature>
<feature type="domain" description="NADP-dependent oxidoreductase" evidence="3">
    <location>
        <begin position="38"/>
        <end position="296"/>
    </location>
</feature>
<keyword evidence="1" id="KW-0560">Oxidoreductase</keyword>
<feature type="compositionally biased region" description="Basic and acidic residues" evidence="2">
    <location>
        <begin position="329"/>
        <end position="340"/>
    </location>
</feature>
<comment type="caution">
    <text evidence="4">The sequence shown here is derived from an EMBL/GenBank/DDBJ whole genome shotgun (WGS) entry which is preliminary data.</text>
</comment>
<organism evidence="4 5">
    <name type="scientific">Catenulispora yoronensis</name>
    <dbReference type="NCBI Taxonomy" id="450799"/>
    <lineage>
        <taxon>Bacteria</taxon>
        <taxon>Bacillati</taxon>
        <taxon>Actinomycetota</taxon>
        <taxon>Actinomycetes</taxon>
        <taxon>Catenulisporales</taxon>
        <taxon>Catenulisporaceae</taxon>
        <taxon>Catenulispora</taxon>
    </lineage>
</organism>
<dbReference type="Gene3D" id="3.20.20.100">
    <property type="entry name" value="NADP-dependent oxidoreductase domain"/>
    <property type="match status" value="1"/>
</dbReference>
<feature type="region of interest" description="Disordered" evidence="2">
    <location>
        <begin position="298"/>
        <end position="365"/>
    </location>
</feature>
<name>A0ABP5G3P4_9ACTN</name>
<keyword evidence="5" id="KW-1185">Reference proteome</keyword>
<accession>A0ABP5G3P4</accession>
<dbReference type="SUPFAM" id="SSF51430">
    <property type="entry name" value="NAD(P)-linked oxidoreductase"/>
    <property type="match status" value="1"/>
</dbReference>
<evidence type="ECO:0000256" key="2">
    <source>
        <dbReference type="SAM" id="MobiDB-lite"/>
    </source>
</evidence>
<evidence type="ECO:0000313" key="5">
    <source>
        <dbReference type="Proteomes" id="UP001500751"/>
    </source>
</evidence>
<evidence type="ECO:0000256" key="1">
    <source>
        <dbReference type="ARBA" id="ARBA00023002"/>
    </source>
</evidence>
<sequence>MQHVRLGAAGPVTSRLGLGCLWRSDGFDRSAAGAAAGVTKLINRALDGGVTLLDVPDPARDGLGPRLVGRAVAARRAEVLIAAHSWPASERAKDVAAECDRILRQLATDHLDLYYLHPPAGPARAAIPVEERIGPLTQLVAAGKIRHLGVYGAGPAELARAHAAHPVTALAVEYSMAARQAEEDLLPLARKLGIGVVACRPLGGGLLTGRCSGAADPTGAVGPTGPPAERSRLIRGLRAVAADLDVGVSRLALAWLLSRGDVVPVPNTANPVHLEMNLRSLEVGLPPDVEERLAALLDDTDGDGDADVESQSGTGARATGTGTGTGTKADTDADSLDRPPEGPPDGLPDLLPPRPSRRRRAPHQS</sequence>
<dbReference type="InterPro" id="IPR023210">
    <property type="entry name" value="NADP_OxRdtase_dom"/>
</dbReference>
<gene>
    <name evidence="4" type="ORF">GCM10009839_47070</name>
</gene>
<dbReference type="InterPro" id="IPR050791">
    <property type="entry name" value="Aldo-Keto_reductase"/>
</dbReference>
<dbReference type="Pfam" id="PF00248">
    <property type="entry name" value="Aldo_ket_red"/>
    <property type="match status" value="1"/>
</dbReference>